<dbReference type="EMBL" id="CAJMWT010001670">
    <property type="protein sequence ID" value="CAE6414163.1"/>
    <property type="molecule type" value="Genomic_DNA"/>
</dbReference>
<comment type="caution">
    <text evidence="2">The sequence shown here is derived from an EMBL/GenBank/DDBJ whole genome shotgun (WGS) entry which is preliminary data.</text>
</comment>
<gene>
    <name evidence="2" type="ORF">RDB_LOCUS47268</name>
</gene>
<name>A0A8H3ACF0_9AGAM</name>
<sequence length="645" mass="72402">MSPPAKDYSFCMDRIARSGGQYTCTVCLGKNGKSMGPLPGSRMAEHVKSSLHQKRVETANARMQDNLGPLAGPSQSGHLMPHDLYDSGTNRPILGCDSFSTSPNMVPDDETITPPTPPMPSYDFFQDAAYESIGEHDPAATFAAQLRTEFPAPEQRTLLPLWSKSSATRANPYNDKTWDPYGNKSLFLTHSLFNAPAIRFSEAQQMAILDWAFEMGARDVPSMYQLDKCSQKIKGLMGDSSTRMFKTQTGHIFYLNQVNGFLRQDFANRRIREQMEFYPHDCDGFMSEVWHGEKMSLGCNRDQLTPMVSHGGRSFFVNELTLLDDGSLFLTDMFLKHRGELSARGRKFEAQDPTIRGPNYFRFDDKIIDYPVSKFQRSCIELTSSYPDGIVVSNVMKETKSGMITSYLTLSEKKQMDASLPREKLNERLNIRFMSTSQYASPIEMMEAIQTDFDEAFDNPVVVWDAMNGREVLVRPYIHFISGDNPMQAEECSALGLKSNLFCRTCRVGGPHKFKISAKGFPLQMQVIREERQDSGTTRSAIKHKDYGCHLVNLLALHNSQPIRQLVQAHFDCFTPFQSLTEYSNICKDAVAALQAKELATDKPGKVQSTLNIQATRAKTPQAESAVGQSQGFAPAGPSRKRQRN</sequence>
<protein>
    <submittedName>
        <fullName evidence="2">Uncharacterized protein</fullName>
    </submittedName>
</protein>
<evidence type="ECO:0000313" key="3">
    <source>
        <dbReference type="Proteomes" id="UP000663843"/>
    </source>
</evidence>
<feature type="region of interest" description="Disordered" evidence="1">
    <location>
        <begin position="615"/>
        <end position="645"/>
    </location>
</feature>
<evidence type="ECO:0000313" key="2">
    <source>
        <dbReference type="EMBL" id="CAE6414163.1"/>
    </source>
</evidence>
<dbReference type="Proteomes" id="UP000663843">
    <property type="component" value="Unassembled WGS sequence"/>
</dbReference>
<accession>A0A8H3ACF0</accession>
<reference evidence="2" key="1">
    <citation type="submission" date="2021-01" db="EMBL/GenBank/DDBJ databases">
        <authorList>
            <person name="Kaushik A."/>
        </authorList>
    </citation>
    <scope>NUCLEOTIDE SEQUENCE</scope>
    <source>
        <strain evidence="2">AG2-2IIIB</strain>
    </source>
</reference>
<proteinExistence type="predicted"/>
<evidence type="ECO:0000256" key="1">
    <source>
        <dbReference type="SAM" id="MobiDB-lite"/>
    </source>
</evidence>
<feature type="compositionally biased region" description="Polar residues" evidence="1">
    <location>
        <begin position="615"/>
        <end position="632"/>
    </location>
</feature>
<dbReference type="AlphaFoldDB" id="A0A8H3ACF0"/>
<organism evidence="2 3">
    <name type="scientific">Rhizoctonia solani</name>
    <dbReference type="NCBI Taxonomy" id="456999"/>
    <lineage>
        <taxon>Eukaryota</taxon>
        <taxon>Fungi</taxon>
        <taxon>Dikarya</taxon>
        <taxon>Basidiomycota</taxon>
        <taxon>Agaricomycotina</taxon>
        <taxon>Agaricomycetes</taxon>
        <taxon>Cantharellales</taxon>
        <taxon>Ceratobasidiaceae</taxon>
        <taxon>Rhizoctonia</taxon>
    </lineage>
</organism>